<organism evidence="2 3">
    <name type="scientific">Ramlibacter ginsenosidimutans</name>
    <dbReference type="NCBI Taxonomy" id="502333"/>
    <lineage>
        <taxon>Bacteria</taxon>
        <taxon>Pseudomonadati</taxon>
        <taxon>Pseudomonadota</taxon>
        <taxon>Betaproteobacteria</taxon>
        <taxon>Burkholderiales</taxon>
        <taxon>Comamonadaceae</taxon>
        <taxon>Ramlibacter</taxon>
    </lineage>
</organism>
<dbReference type="EMBL" id="JAEPWM010000003">
    <property type="protein sequence ID" value="MBK6006346.1"/>
    <property type="molecule type" value="Genomic_DNA"/>
</dbReference>
<gene>
    <name evidence="2" type="ORF">JJB11_09610</name>
</gene>
<protein>
    <recommendedName>
        <fullName evidence="4">DUF2059 domain-containing protein</fullName>
    </recommendedName>
</protein>
<dbReference type="AlphaFoldDB" id="A0A934TST7"/>
<evidence type="ECO:0000256" key="1">
    <source>
        <dbReference type="SAM" id="SignalP"/>
    </source>
</evidence>
<comment type="caution">
    <text evidence="2">The sequence shown here is derived from an EMBL/GenBank/DDBJ whole genome shotgun (WGS) entry which is preliminary data.</text>
</comment>
<evidence type="ECO:0000313" key="3">
    <source>
        <dbReference type="Proteomes" id="UP000630528"/>
    </source>
</evidence>
<reference evidence="2" key="2">
    <citation type="submission" date="2021-01" db="EMBL/GenBank/DDBJ databases">
        <authorList>
            <person name="Kang M."/>
        </authorList>
    </citation>
    <scope>NUCLEOTIDE SEQUENCE</scope>
    <source>
        <strain evidence="2">KACC 17527</strain>
    </source>
</reference>
<dbReference type="Proteomes" id="UP000630528">
    <property type="component" value="Unassembled WGS sequence"/>
</dbReference>
<sequence>MAKLLAFVCALLVFSSCSIAQEMPRSVALEKISASWADVQLLADNSPLGEMMVAPYRSANPGVSTEEWAAIKKELLAAFSKTFTSPQGVLDILVRKTLEGFSDAEVARLATLLDDPVYKKYQAASASPAMQQQFVRAMAASALQVGSTANSIMARHGLREVH</sequence>
<proteinExistence type="predicted"/>
<accession>A0A934TST7</accession>
<dbReference type="PROSITE" id="PS51257">
    <property type="entry name" value="PROKAR_LIPOPROTEIN"/>
    <property type="match status" value="1"/>
</dbReference>
<feature type="chain" id="PRO_5037969434" description="DUF2059 domain-containing protein" evidence="1">
    <location>
        <begin position="21"/>
        <end position="162"/>
    </location>
</feature>
<reference evidence="2" key="1">
    <citation type="journal article" date="2012" name="J. Microbiol. Biotechnol.">
        <title>Ramlibacter ginsenosidimutans sp. nov., with ginsenoside-converting activity.</title>
        <authorList>
            <person name="Wang L."/>
            <person name="An D.S."/>
            <person name="Kim S.G."/>
            <person name="Jin F.X."/>
            <person name="Kim S.C."/>
            <person name="Lee S.T."/>
            <person name="Im W.T."/>
        </authorList>
    </citation>
    <scope>NUCLEOTIDE SEQUENCE</scope>
    <source>
        <strain evidence="2">KACC 17527</strain>
    </source>
</reference>
<feature type="signal peptide" evidence="1">
    <location>
        <begin position="1"/>
        <end position="20"/>
    </location>
</feature>
<evidence type="ECO:0000313" key="2">
    <source>
        <dbReference type="EMBL" id="MBK6006346.1"/>
    </source>
</evidence>
<keyword evidence="3" id="KW-1185">Reference proteome</keyword>
<dbReference type="RefSeq" id="WP_201169299.1">
    <property type="nucleotide sequence ID" value="NZ_JAEPWM010000003.1"/>
</dbReference>
<keyword evidence="1" id="KW-0732">Signal</keyword>
<name>A0A934TST7_9BURK</name>
<evidence type="ECO:0008006" key="4">
    <source>
        <dbReference type="Google" id="ProtNLM"/>
    </source>
</evidence>